<evidence type="ECO:0000259" key="2">
    <source>
        <dbReference type="Pfam" id="PF10328"/>
    </source>
</evidence>
<dbReference type="EMBL" id="JAHQIW010004999">
    <property type="protein sequence ID" value="KAJ1364510.1"/>
    <property type="molecule type" value="Genomic_DNA"/>
</dbReference>
<dbReference type="PANTHER" id="PTHR23017">
    <property type="entry name" value="SERPENTINE RECEPTOR, CLASS X"/>
    <property type="match status" value="1"/>
</dbReference>
<protein>
    <recommendedName>
        <fullName evidence="2">7TM GPCR serpentine receptor class x (Srx) domain-containing protein</fullName>
    </recommendedName>
</protein>
<proteinExistence type="predicted"/>
<keyword evidence="4" id="KW-1185">Reference proteome</keyword>
<sequence length="78" mass="8240">MAISSNTPLYIHSETIAASVIIAVAGVFGLVLNSTAILALRYNPALRNSFGLLCFSLSIANIGGLLLFVFWSTPVTLL</sequence>
<feature type="transmembrane region" description="Helical" evidence="1">
    <location>
        <begin position="52"/>
        <end position="71"/>
    </location>
</feature>
<reference evidence="3" key="1">
    <citation type="submission" date="2021-06" db="EMBL/GenBank/DDBJ databases">
        <title>Parelaphostrongylus tenuis whole genome reference sequence.</title>
        <authorList>
            <person name="Garwood T.J."/>
            <person name="Larsen P.A."/>
            <person name="Fountain-Jones N.M."/>
            <person name="Garbe J.R."/>
            <person name="Macchietto M.G."/>
            <person name="Kania S.A."/>
            <person name="Gerhold R.W."/>
            <person name="Richards J.E."/>
            <person name="Wolf T.M."/>
        </authorList>
    </citation>
    <scope>NUCLEOTIDE SEQUENCE</scope>
    <source>
        <strain evidence="3">MNPRO001-30</strain>
        <tissue evidence="3">Meninges</tissue>
    </source>
</reference>
<keyword evidence="1" id="KW-0472">Membrane</keyword>
<gene>
    <name evidence="3" type="ORF">KIN20_024631</name>
</gene>
<comment type="caution">
    <text evidence="3">The sequence shown here is derived from an EMBL/GenBank/DDBJ whole genome shotgun (WGS) entry which is preliminary data.</text>
</comment>
<dbReference type="Proteomes" id="UP001196413">
    <property type="component" value="Unassembled WGS sequence"/>
</dbReference>
<feature type="domain" description="7TM GPCR serpentine receptor class x (Srx)" evidence="2">
    <location>
        <begin position="25"/>
        <end position="78"/>
    </location>
</feature>
<dbReference type="InterPro" id="IPR019430">
    <property type="entry name" value="7TM_GPCR_serpentine_rcpt_Srx"/>
</dbReference>
<dbReference type="Pfam" id="PF10328">
    <property type="entry name" value="7TM_GPCR_Srx"/>
    <property type="match status" value="1"/>
</dbReference>
<dbReference type="SUPFAM" id="SSF81321">
    <property type="entry name" value="Family A G protein-coupled receptor-like"/>
    <property type="match status" value="1"/>
</dbReference>
<evidence type="ECO:0000256" key="1">
    <source>
        <dbReference type="SAM" id="Phobius"/>
    </source>
</evidence>
<dbReference type="AlphaFoldDB" id="A0AAD5QW32"/>
<feature type="transmembrane region" description="Helical" evidence="1">
    <location>
        <begin position="16"/>
        <end position="40"/>
    </location>
</feature>
<dbReference type="PANTHER" id="PTHR23017:SF3">
    <property type="entry name" value="G-PROTEIN COUPLED RECEPTORS FAMILY 1 PROFILE DOMAIN-CONTAINING PROTEIN"/>
    <property type="match status" value="1"/>
</dbReference>
<accession>A0AAD5QW32</accession>
<name>A0AAD5QW32_PARTN</name>
<dbReference type="Gene3D" id="1.20.1070.10">
    <property type="entry name" value="Rhodopsin 7-helix transmembrane proteins"/>
    <property type="match status" value="1"/>
</dbReference>
<evidence type="ECO:0000313" key="3">
    <source>
        <dbReference type="EMBL" id="KAJ1364510.1"/>
    </source>
</evidence>
<keyword evidence="1" id="KW-0812">Transmembrane</keyword>
<keyword evidence="1" id="KW-1133">Transmembrane helix</keyword>
<organism evidence="3 4">
    <name type="scientific">Parelaphostrongylus tenuis</name>
    <name type="common">Meningeal worm</name>
    <dbReference type="NCBI Taxonomy" id="148309"/>
    <lineage>
        <taxon>Eukaryota</taxon>
        <taxon>Metazoa</taxon>
        <taxon>Ecdysozoa</taxon>
        <taxon>Nematoda</taxon>
        <taxon>Chromadorea</taxon>
        <taxon>Rhabditida</taxon>
        <taxon>Rhabditina</taxon>
        <taxon>Rhabditomorpha</taxon>
        <taxon>Strongyloidea</taxon>
        <taxon>Metastrongylidae</taxon>
        <taxon>Parelaphostrongylus</taxon>
    </lineage>
</organism>
<evidence type="ECO:0000313" key="4">
    <source>
        <dbReference type="Proteomes" id="UP001196413"/>
    </source>
</evidence>